<organism evidence="1 2">
    <name type="scientific">Clostridium omnivorum</name>
    <dbReference type="NCBI Taxonomy" id="1604902"/>
    <lineage>
        <taxon>Bacteria</taxon>
        <taxon>Bacillati</taxon>
        <taxon>Bacillota</taxon>
        <taxon>Clostridia</taxon>
        <taxon>Eubacteriales</taxon>
        <taxon>Clostridiaceae</taxon>
        <taxon>Clostridium</taxon>
    </lineage>
</organism>
<evidence type="ECO:0000313" key="2">
    <source>
        <dbReference type="Proteomes" id="UP001208567"/>
    </source>
</evidence>
<sequence length="544" mass="62461">MASKLSLELKNILGKGAFSEIGHPTGFYWNRDRTRFAIASSFGYIQWSARGMTTRMRLRYRVSIYETKNIKRLAVLDDLHYPINDIAFHQHLNLVAIATGCYDGGYFFEGDLVAWDYKDNKHRSLLQESREVVKCSFEDEGDTLSFIIKPATEEDEDGNSIEDKLYGYKTNKYLEGKIILEESAEITLDEAKDYEKVAIMNALEIEKLLKTLALENNNYYEERMLIWDLIWRNSDEIICTGSKFALELWNTRGEKKLHIDEVENGVQLFMVPNGEKVLINVNNYNNLLDMKLSQGSSIHEVEIESRKLTKRVSKDYPLSLSLSSEGYFLARNCDCMRSKKKSVASDFILDNNLNQIESYYFGYYDFINNYIQINGKPELFFIQGTPKESHENQWVCTINPITKIIRRLFPLEWNEKRNYHLFSDGGCYCEDELGEALVLATRIYNGRGNGDTILMRRDLKKGNLTWEAIFKSQITALVFSKEHSSIIFALSEGKIGAISSINGLIEFMDEVTIDGVPSVIMSLSYYNGNIAGGTVDGMIMHYKI</sequence>
<proteinExistence type="predicted"/>
<accession>A0ABQ5N155</accession>
<evidence type="ECO:0000313" key="1">
    <source>
        <dbReference type="EMBL" id="GLC28925.1"/>
    </source>
</evidence>
<dbReference type="EMBL" id="BRXR01000001">
    <property type="protein sequence ID" value="GLC28925.1"/>
    <property type="molecule type" value="Genomic_DNA"/>
</dbReference>
<gene>
    <name evidence="1" type="ORF">bsdE14_03350</name>
</gene>
<dbReference type="SUPFAM" id="SSF50998">
    <property type="entry name" value="Quinoprotein alcohol dehydrogenase-like"/>
    <property type="match status" value="1"/>
</dbReference>
<comment type="caution">
    <text evidence="1">The sequence shown here is derived from an EMBL/GenBank/DDBJ whole genome shotgun (WGS) entry which is preliminary data.</text>
</comment>
<keyword evidence="2" id="KW-1185">Reference proteome</keyword>
<dbReference type="Proteomes" id="UP001208567">
    <property type="component" value="Unassembled WGS sequence"/>
</dbReference>
<name>A0ABQ5N155_9CLOT</name>
<dbReference type="RefSeq" id="WP_264848200.1">
    <property type="nucleotide sequence ID" value="NZ_BRXR01000001.1"/>
</dbReference>
<dbReference type="InterPro" id="IPR011047">
    <property type="entry name" value="Quinoprotein_ADH-like_sf"/>
</dbReference>
<protein>
    <submittedName>
        <fullName evidence="1">Uncharacterized protein</fullName>
    </submittedName>
</protein>
<reference evidence="1 2" key="1">
    <citation type="journal article" date="2024" name="Int. J. Syst. Evol. Microbiol.">
        <title>Clostridium omnivorum sp. nov., isolated from anoxic soil under the treatment of reductive soil disinfestation.</title>
        <authorList>
            <person name="Ueki A."/>
            <person name="Tonouchi A."/>
            <person name="Kaku N."/>
            <person name="Honma S."/>
            <person name="Ueki K."/>
        </authorList>
    </citation>
    <scope>NUCLEOTIDE SEQUENCE [LARGE SCALE GENOMIC DNA]</scope>
    <source>
        <strain evidence="1 2">E14</strain>
    </source>
</reference>